<gene>
    <name evidence="3" type="ORF">GCM10007147_10740</name>
</gene>
<dbReference type="InterPro" id="IPR015890">
    <property type="entry name" value="Chorismate_C"/>
</dbReference>
<evidence type="ECO:0000313" key="3">
    <source>
        <dbReference type="EMBL" id="GHD19656.1"/>
    </source>
</evidence>
<keyword evidence="4" id="KW-1185">Reference proteome</keyword>
<evidence type="ECO:0000313" key="4">
    <source>
        <dbReference type="Proteomes" id="UP000654947"/>
    </source>
</evidence>
<feature type="domain" description="Chorismate-utilising enzyme C-terminal" evidence="2">
    <location>
        <begin position="64"/>
        <end position="319"/>
    </location>
</feature>
<feature type="region of interest" description="Disordered" evidence="1">
    <location>
        <begin position="139"/>
        <end position="163"/>
    </location>
</feature>
<name>A0A918XA04_9ACTN</name>
<proteinExistence type="predicted"/>
<reference evidence="3 4" key="1">
    <citation type="journal article" date="2014" name="Int. J. Syst. Evol. Microbiol.">
        <title>Complete genome sequence of Corynebacterium casei LMG S-19264T (=DSM 44701T), isolated from a smear-ripened cheese.</title>
        <authorList>
            <consortium name="US DOE Joint Genome Institute (JGI-PGF)"/>
            <person name="Walter F."/>
            <person name="Albersmeier A."/>
            <person name="Kalinowski J."/>
            <person name="Ruckert C."/>
        </authorList>
    </citation>
    <scope>NUCLEOTIDE SEQUENCE [LARGE SCALE GENOMIC DNA]</scope>
    <source>
        <strain evidence="3 4">KCTC 19473</strain>
    </source>
</reference>
<organism evidence="3 4">
    <name type="scientific">Nocardiopsis kunsanensis</name>
    <dbReference type="NCBI Taxonomy" id="141693"/>
    <lineage>
        <taxon>Bacteria</taxon>
        <taxon>Bacillati</taxon>
        <taxon>Actinomycetota</taxon>
        <taxon>Actinomycetes</taxon>
        <taxon>Streptosporangiales</taxon>
        <taxon>Nocardiopsidaceae</taxon>
        <taxon>Nocardiopsis</taxon>
    </lineage>
</organism>
<dbReference type="GO" id="GO:0046820">
    <property type="term" value="F:4-amino-4-deoxychorismate synthase activity"/>
    <property type="evidence" value="ECO:0007669"/>
    <property type="project" value="TreeGrafter"/>
</dbReference>
<dbReference type="PRINTS" id="PR00095">
    <property type="entry name" value="ANTSNTHASEI"/>
</dbReference>
<evidence type="ECO:0000256" key="1">
    <source>
        <dbReference type="SAM" id="MobiDB-lite"/>
    </source>
</evidence>
<evidence type="ECO:0000259" key="2">
    <source>
        <dbReference type="Pfam" id="PF00425"/>
    </source>
</evidence>
<accession>A0A918XA04</accession>
<dbReference type="InterPro" id="IPR005801">
    <property type="entry name" value="ADC_synthase"/>
</dbReference>
<dbReference type="NCBIfam" id="TIGR00553">
    <property type="entry name" value="pabB"/>
    <property type="match status" value="1"/>
</dbReference>
<comment type="caution">
    <text evidence="3">The sequence shown here is derived from an EMBL/GenBank/DDBJ whole genome shotgun (WGS) entry which is preliminary data.</text>
</comment>
<dbReference type="AlphaFoldDB" id="A0A918XA04"/>
<dbReference type="InterPro" id="IPR005802">
    <property type="entry name" value="ADC_synth_comp_1"/>
</dbReference>
<dbReference type="PANTHER" id="PTHR11236:SF18">
    <property type="entry name" value="AMINODEOXYCHORISMATE SYNTHASE"/>
    <property type="match status" value="1"/>
</dbReference>
<dbReference type="Gene3D" id="3.60.120.10">
    <property type="entry name" value="Anthranilate synthase"/>
    <property type="match status" value="1"/>
</dbReference>
<dbReference type="Proteomes" id="UP000654947">
    <property type="component" value="Unassembled WGS sequence"/>
</dbReference>
<dbReference type="GO" id="GO:0000162">
    <property type="term" value="P:L-tryptophan biosynthetic process"/>
    <property type="evidence" value="ECO:0007669"/>
    <property type="project" value="TreeGrafter"/>
</dbReference>
<dbReference type="InterPro" id="IPR019999">
    <property type="entry name" value="Anth_synth_I-like"/>
</dbReference>
<feature type="compositionally biased region" description="Basic and acidic residues" evidence="1">
    <location>
        <begin position="139"/>
        <end position="148"/>
    </location>
</feature>
<sequence length="327" mass="36122">MRCDRFIAVDHHQQRTYLVSTDHTPEATTWLHTTRTTLNNLTPLPEPTPTTHQTDPTPLLERDHTHYLADIKECLAQLTQGESYEICLTNRIRTPDPHTDDLQLYRKLRRTNPAPYAALLRLDGLTLLSCSPERFLRVDTHHTAESRPIKGTAPRHPDPRTDRAAAHALTTDPKTRAENLMIVDLLRNDLGRVCQPGSIEVPAFMYTETYAGLHQLVSTVRGHLHPDYNALDAVRACFPGGSMTGAPKLRTMDIIDRLETSARGPYSGALGYLSDNGAADLNIIIRTAVRSGGELTIGAGGAIVLDSDPQAEYEEMLLKATGPLSAL</sequence>
<dbReference type="GO" id="GO:0005737">
    <property type="term" value="C:cytoplasm"/>
    <property type="evidence" value="ECO:0007669"/>
    <property type="project" value="TreeGrafter"/>
</dbReference>
<dbReference type="GO" id="GO:0008153">
    <property type="term" value="P:4-aminobenzoate biosynthetic process"/>
    <property type="evidence" value="ECO:0007669"/>
    <property type="project" value="TreeGrafter"/>
</dbReference>
<dbReference type="EMBL" id="BMXL01000004">
    <property type="protein sequence ID" value="GHD19656.1"/>
    <property type="molecule type" value="Genomic_DNA"/>
</dbReference>
<protein>
    <recommendedName>
        <fullName evidence="2">Chorismate-utilising enzyme C-terminal domain-containing protein</fullName>
    </recommendedName>
</protein>
<dbReference type="Pfam" id="PF00425">
    <property type="entry name" value="Chorismate_bind"/>
    <property type="match status" value="1"/>
</dbReference>
<dbReference type="PANTHER" id="PTHR11236">
    <property type="entry name" value="AMINOBENZOATE/ANTHRANILATE SYNTHASE"/>
    <property type="match status" value="1"/>
</dbReference>
<dbReference type="SUPFAM" id="SSF56322">
    <property type="entry name" value="ADC synthase"/>
    <property type="match status" value="1"/>
</dbReference>
<dbReference type="GO" id="GO:0009396">
    <property type="term" value="P:folic acid-containing compound biosynthetic process"/>
    <property type="evidence" value="ECO:0007669"/>
    <property type="project" value="InterPro"/>
</dbReference>